<evidence type="ECO:0000259" key="1">
    <source>
        <dbReference type="Pfam" id="PF18922"/>
    </source>
</evidence>
<name>A0A9P5CRP3_CRYP1</name>
<protein>
    <recommendedName>
        <fullName evidence="1">DUF5672 domain-containing protein</fullName>
    </recommendedName>
</protein>
<sequence>MVNDRTGLTAVDTPHGPLNRKRVALLMENRPLPYLIPLLLHFIAVVPPEWSFRFMGSEESVAMMEGNPTIQRYMQNKKLFVDLIPYEVVSAISDYNSVNHLLTRPWLYEEWLWPAEWLFLFQDDSMICSASKKTLNDFVDEDWSFLGVSVQSTSRPHAMGGGFSLRKVQHLVQLLHTYPMEQWALDGNHASEDYYFSMALFDKPWAKQPIGEQAIKFGVVIDFHSDPEEMPLGFHPYSSDGMFRGARGQENQQRAYAYCPELAIISVGRWDCECHPNGARPGGLGG</sequence>
<reference evidence="2" key="1">
    <citation type="journal article" date="2020" name="Phytopathology">
        <title>Genome sequence of the chestnut blight fungus Cryphonectria parasitica EP155: A fundamental resource for an archetypical invasive plant pathogen.</title>
        <authorList>
            <person name="Crouch J.A."/>
            <person name="Dawe A."/>
            <person name="Aerts A."/>
            <person name="Barry K."/>
            <person name="Churchill A.C.L."/>
            <person name="Grimwood J."/>
            <person name="Hillman B."/>
            <person name="Milgroom M.G."/>
            <person name="Pangilinan J."/>
            <person name="Smith M."/>
            <person name="Salamov A."/>
            <person name="Schmutz J."/>
            <person name="Yadav J."/>
            <person name="Grigoriev I.V."/>
            <person name="Nuss D."/>
        </authorList>
    </citation>
    <scope>NUCLEOTIDE SEQUENCE</scope>
    <source>
        <strain evidence="2">EP155</strain>
    </source>
</reference>
<dbReference type="Pfam" id="PF18922">
    <property type="entry name" value="DUF5672"/>
    <property type="match status" value="1"/>
</dbReference>
<dbReference type="OrthoDB" id="10025998at2759"/>
<feature type="domain" description="DUF5672" evidence="1">
    <location>
        <begin position="92"/>
        <end position="235"/>
    </location>
</feature>
<dbReference type="GeneID" id="63833771"/>
<organism evidence="2 3">
    <name type="scientific">Cryphonectria parasitica (strain ATCC 38755 / EP155)</name>
    <dbReference type="NCBI Taxonomy" id="660469"/>
    <lineage>
        <taxon>Eukaryota</taxon>
        <taxon>Fungi</taxon>
        <taxon>Dikarya</taxon>
        <taxon>Ascomycota</taxon>
        <taxon>Pezizomycotina</taxon>
        <taxon>Sordariomycetes</taxon>
        <taxon>Sordariomycetidae</taxon>
        <taxon>Diaporthales</taxon>
        <taxon>Cryphonectriaceae</taxon>
        <taxon>Cryphonectria-Endothia species complex</taxon>
        <taxon>Cryphonectria</taxon>
    </lineage>
</organism>
<proteinExistence type="predicted"/>
<dbReference type="Proteomes" id="UP000803844">
    <property type="component" value="Unassembled WGS sequence"/>
</dbReference>
<evidence type="ECO:0000313" key="2">
    <source>
        <dbReference type="EMBL" id="KAF3768784.1"/>
    </source>
</evidence>
<dbReference type="InterPro" id="IPR043729">
    <property type="entry name" value="DUF5672"/>
</dbReference>
<accession>A0A9P5CRP3</accession>
<evidence type="ECO:0000313" key="3">
    <source>
        <dbReference type="Proteomes" id="UP000803844"/>
    </source>
</evidence>
<comment type="caution">
    <text evidence="2">The sequence shown here is derived from an EMBL/GenBank/DDBJ whole genome shotgun (WGS) entry which is preliminary data.</text>
</comment>
<keyword evidence="3" id="KW-1185">Reference proteome</keyword>
<dbReference type="EMBL" id="MU032345">
    <property type="protein sequence ID" value="KAF3768784.1"/>
    <property type="molecule type" value="Genomic_DNA"/>
</dbReference>
<gene>
    <name evidence="2" type="ORF">M406DRAFT_249826</name>
</gene>
<dbReference type="RefSeq" id="XP_040779745.1">
    <property type="nucleotide sequence ID" value="XM_040916642.1"/>
</dbReference>
<dbReference type="AlphaFoldDB" id="A0A9P5CRP3"/>